<dbReference type="PANTHER" id="PTHR48011:SF4">
    <property type="entry name" value="MITOGEN-ACTIVATED PROTEIN KINASE KINASE KINASE 19"/>
    <property type="match status" value="1"/>
</dbReference>
<feature type="domain" description="Protein kinase" evidence="4">
    <location>
        <begin position="278"/>
        <end position="543"/>
    </location>
</feature>
<keyword evidence="5" id="KW-0418">Kinase</keyword>
<keyword evidence="1 3" id="KW-0547">Nucleotide-binding</keyword>
<comment type="caution">
    <text evidence="5">The sequence shown here is derived from an EMBL/GenBank/DDBJ whole genome shotgun (WGS) entry which is preliminary data.</text>
</comment>
<evidence type="ECO:0000259" key="4">
    <source>
        <dbReference type="PROSITE" id="PS50011"/>
    </source>
</evidence>
<dbReference type="EMBL" id="JAMFLX010000024">
    <property type="protein sequence ID" value="MCL6271405.1"/>
    <property type="molecule type" value="Genomic_DNA"/>
</dbReference>
<dbReference type="RefSeq" id="WP_249701008.1">
    <property type="nucleotide sequence ID" value="NZ_JAMFLX010000024.1"/>
</dbReference>
<gene>
    <name evidence="5" type="ORF">M3P05_15905</name>
</gene>
<name>A0ABT0PJ49_9GAMM</name>
<dbReference type="SUPFAM" id="SSF56112">
    <property type="entry name" value="Protein kinase-like (PK-like)"/>
    <property type="match status" value="1"/>
</dbReference>
<evidence type="ECO:0000313" key="5">
    <source>
        <dbReference type="EMBL" id="MCL6271405.1"/>
    </source>
</evidence>
<dbReference type="PROSITE" id="PS00107">
    <property type="entry name" value="PROTEIN_KINASE_ATP"/>
    <property type="match status" value="1"/>
</dbReference>
<dbReference type="InterPro" id="IPR000719">
    <property type="entry name" value="Prot_kinase_dom"/>
</dbReference>
<dbReference type="GO" id="GO:0016301">
    <property type="term" value="F:kinase activity"/>
    <property type="evidence" value="ECO:0007669"/>
    <property type="project" value="UniProtKB-KW"/>
</dbReference>
<accession>A0ABT0PJ49</accession>
<feature type="binding site" evidence="3">
    <location>
        <position position="307"/>
    </location>
    <ligand>
        <name>ATP</name>
        <dbReference type="ChEBI" id="CHEBI:30616"/>
    </ligand>
</feature>
<keyword evidence="6" id="KW-1185">Reference proteome</keyword>
<dbReference type="Proteomes" id="UP001203338">
    <property type="component" value="Unassembled WGS sequence"/>
</dbReference>
<dbReference type="Pfam" id="PF00069">
    <property type="entry name" value="Pkinase"/>
    <property type="match status" value="1"/>
</dbReference>
<reference evidence="5 6" key="1">
    <citation type="submission" date="2022-05" db="EMBL/GenBank/DDBJ databases">
        <authorList>
            <person name="Park J.-S."/>
        </authorList>
    </citation>
    <scope>NUCLEOTIDE SEQUENCE [LARGE SCALE GENOMIC DNA]</scope>
    <source>
        <strain evidence="5 6">2012CJ34-2</strain>
    </source>
</reference>
<dbReference type="InterPro" id="IPR017441">
    <property type="entry name" value="Protein_kinase_ATP_BS"/>
</dbReference>
<keyword evidence="5" id="KW-0808">Transferase</keyword>
<dbReference type="InterPro" id="IPR008271">
    <property type="entry name" value="Ser/Thr_kinase_AS"/>
</dbReference>
<evidence type="ECO:0000313" key="6">
    <source>
        <dbReference type="Proteomes" id="UP001203338"/>
    </source>
</evidence>
<protein>
    <submittedName>
        <fullName evidence="5">Protein kinase</fullName>
    </submittedName>
</protein>
<organism evidence="5 6">
    <name type="scientific">Parendozoicomonas callyspongiae</name>
    <dbReference type="NCBI Taxonomy" id="2942213"/>
    <lineage>
        <taxon>Bacteria</taxon>
        <taxon>Pseudomonadati</taxon>
        <taxon>Pseudomonadota</taxon>
        <taxon>Gammaproteobacteria</taxon>
        <taxon>Oceanospirillales</taxon>
        <taxon>Endozoicomonadaceae</taxon>
        <taxon>Parendozoicomonas</taxon>
    </lineage>
</organism>
<dbReference type="PROSITE" id="PS50011">
    <property type="entry name" value="PROTEIN_KINASE_DOM"/>
    <property type="match status" value="1"/>
</dbReference>
<dbReference type="PANTHER" id="PTHR48011">
    <property type="entry name" value="CCR4-NOT TRANSCRIPTIONAL COMPLEX SUBUNIT CAF120-RELATED"/>
    <property type="match status" value="1"/>
</dbReference>
<proteinExistence type="predicted"/>
<keyword evidence="2 3" id="KW-0067">ATP-binding</keyword>
<dbReference type="InterPro" id="IPR011009">
    <property type="entry name" value="Kinase-like_dom_sf"/>
</dbReference>
<evidence type="ECO:0000256" key="1">
    <source>
        <dbReference type="ARBA" id="ARBA00022741"/>
    </source>
</evidence>
<sequence>MYRRILLIIAGFLLAGLNITTVSYAGTDFTLIILKGIRRGGKLLDIDENTSPEAPQSFDIPFQCIYLEKIRPTELLSDCGEYLAERIKENLGTDGTVWFEEQGDLEVEQKPEWTKKIYRFHSDANAVGVFWLLDGVNFFRIFDPPEKYGDEPPSPDMATIAAAEYMLLPLSSRIIHTRGWLNIQIKVVLRDELALILLCNKDGNVQEAIRVTQSPRGLVLRPRSVEGNVDDLVKSFEQSCSISPLMRGQRRYCRESAVVDLELFKRTVIAKMKKIEGFKTLKEIGQGSYSFVVSGYLPGERQMVACKTSLGGSENDQSVIREALLLQHLSHPNLVRLLGADISSTFTPRIFLTFATGKSLEAILKETSLDEAKIWKVISKTAAALGYLHGQDIVHLDIKPGNIMVLYLSEIAAEEAIVTVIDLGLARSIEEKRKLRASAGTPKYMPPEGLRGEVFDGRMFDVWGMGSTTYEAVIGGTMYEDAPDKRNVRNMGKRMKRMELYTQDALGKLNQKSGLQGFIGKTCKFEPDERSSIRDLQATDPWLRGKFLNSNEPACLLTRQQQGKLEINIPF</sequence>
<dbReference type="SMART" id="SM00220">
    <property type="entry name" value="S_TKc"/>
    <property type="match status" value="1"/>
</dbReference>
<dbReference type="Gene3D" id="1.10.510.10">
    <property type="entry name" value="Transferase(Phosphotransferase) domain 1"/>
    <property type="match status" value="1"/>
</dbReference>
<evidence type="ECO:0000256" key="3">
    <source>
        <dbReference type="PROSITE-ProRule" id="PRU10141"/>
    </source>
</evidence>
<dbReference type="PROSITE" id="PS00108">
    <property type="entry name" value="PROTEIN_KINASE_ST"/>
    <property type="match status" value="1"/>
</dbReference>
<evidence type="ECO:0000256" key="2">
    <source>
        <dbReference type="ARBA" id="ARBA00022840"/>
    </source>
</evidence>
<dbReference type="InterPro" id="IPR052751">
    <property type="entry name" value="Plant_MAPKKK"/>
</dbReference>